<accession>A0A7K1U3N1</accession>
<evidence type="ECO:0000259" key="4">
    <source>
        <dbReference type="Pfam" id="PF07715"/>
    </source>
</evidence>
<dbReference type="SUPFAM" id="SSF56935">
    <property type="entry name" value="Porins"/>
    <property type="match status" value="1"/>
</dbReference>
<evidence type="ECO:0000313" key="5">
    <source>
        <dbReference type="EMBL" id="MVT08963.1"/>
    </source>
</evidence>
<dbReference type="Pfam" id="PF13715">
    <property type="entry name" value="CarbopepD_reg_2"/>
    <property type="match status" value="1"/>
</dbReference>
<dbReference type="InterPro" id="IPR012910">
    <property type="entry name" value="Plug_dom"/>
</dbReference>
<name>A0A7K1U3N1_9BACT</name>
<dbReference type="AlphaFoldDB" id="A0A7K1U3N1"/>
<dbReference type="Gene3D" id="2.60.40.1120">
    <property type="entry name" value="Carboxypeptidase-like, regulatory domain"/>
    <property type="match status" value="1"/>
</dbReference>
<reference evidence="5 6" key="1">
    <citation type="submission" date="2019-12" db="EMBL/GenBank/DDBJ databases">
        <title>Chitinophaga sp. strain ysch24 (GDMCC 1.1355), whole genome shotgun sequence.</title>
        <authorList>
            <person name="Zhang X."/>
        </authorList>
    </citation>
    <scope>NUCLEOTIDE SEQUENCE [LARGE SCALE GENOMIC DNA]</scope>
    <source>
        <strain evidence="6">ysch24</strain>
    </source>
</reference>
<dbReference type="InterPro" id="IPR008969">
    <property type="entry name" value="CarboxyPept-like_regulatory"/>
</dbReference>
<dbReference type="Gene3D" id="2.40.170.20">
    <property type="entry name" value="TonB-dependent receptor, beta-barrel domain"/>
    <property type="match status" value="1"/>
</dbReference>
<keyword evidence="5" id="KW-0675">Receptor</keyword>
<dbReference type="RefSeq" id="WP_157306379.1">
    <property type="nucleotide sequence ID" value="NZ_WRXN01000004.1"/>
</dbReference>
<evidence type="ECO:0000313" key="6">
    <source>
        <dbReference type="Proteomes" id="UP000461730"/>
    </source>
</evidence>
<dbReference type="InterPro" id="IPR037066">
    <property type="entry name" value="Plug_dom_sf"/>
</dbReference>
<evidence type="ECO:0000256" key="3">
    <source>
        <dbReference type="ARBA" id="ARBA00023237"/>
    </source>
</evidence>
<proteinExistence type="predicted"/>
<dbReference type="GO" id="GO:0009279">
    <property type="term" value="C:cell outer membrane"/>
    <property type="evidence" value="ECO:0007669"/>
    <property type="project" value="UniProtKB-SubCell"/>
</dbReference>
<organism evidence="5 6">
    <name type="scientific">Chitinophaga tropicalis</name>
    <dbReference type="NCBI Taxonomy" id="2683588"/>
    <lineage>
        <taxon>Bacteria</taxon>
        <taxon>Pseudomonadati</taxon>
        <taxon>Bacteroidota</taxon>
        <taxon>Chitinophagia</taxon>
        <taxon>Chitinophagales</taxon>
        <taxon>Chitinophagaceae</taxon>
        <taxon>Chitinophaga</taxon>
    </lineage>
</organism>
<sequence length="860" mass="96658">MPQFNKIFILVSLYFCAVLKVYGQQPVLERRITLNVSNESPDAIFDKISSAEKITFAYEVSGLHALPPFSANWKDEKLSVCLTQLLHGSRLTFSANGNTIIIKKKFIAESYTLSGTVRDSANGELLIGVTVLLKDTQAGTRSNAYGYYSLSPGPGRQHIWISCIGYESLDTLINVKANQVMNIYLTPRSTGLGQVIITGYDGGKAKQQAVGAHSLNAREINAIPALLGEADVMKAMQQLPGVQPSVDGLSGLHVRGGGEGQNLILLDEAPIYNAAHAAGFFSIFNPDVVKNADIYMGSIPARYGDRLSSVVDIRLKEGNTERTAVTGSIGTTSSRLMVEGPLKNDKGSWLVAGRYSYAGATLNALHYGLNKMSFLRNFNSYHRGNRISFFDLNVKGNYHLSAKDRLYLSVYTGNDDFYAPDISKAVRESWGNTTATLRWNHIFNARLFSNTSFIYSRYHYNSDLLNTSSGYSWSSGFRKMDLRQHYDYYVNNNHHLEFGFNVGYQRIQTGILRQSSDTFSLATRPVLEPALYISDSWSSHRFSIDYGFRLSFSYNIKGDTGYHWKNRGGEESHMYGGIEPRIAVGYKITSHMSLKLAYAHTRQHMRLLSNSLLSWPSAIWYPSGKDLPVQSADIYSGGFYWSIAGDQLQLAVDAYYKNLYNQAEYHDNANLSSSTNVISELYLGPGRARGLEAMIKKEKGRLSGWISYAWSQTMLKMDEINEGRWYATQYDRPHRISSYIGYKLSERISVSASFNYATGSRITVPAGQFLYNGSLYNYYNLRNSYKLKDFHRLDLSLTVKGKPHRHWQGEWNVSIYNAYNRKNITSIVFTPGGENGSTSPTVYELYIFNLIPSVSYNFKF</sequence>
<comment type="caution">
    <text evidence="5">The sequence shown here is derived from an EMBL/GenBank/DDBJ whole genome shotgun (WGS) entry which is preliminary data.</text>
</comment>
<evidence type="ECO:0000256" key="1">
    <source>
        <dbReference type="ARBA" id="ARBA00004442"/>
    </source>
</evidence>
<protein>
    <submittedName>
        <fullName evidence="5">TonB-dependent receptor plug domain-containing protein</fullName>
    </submittedName>
</protein>
<dbReference type="InterPro" id="IPR036942">
    <property type="entry name" value="Beta-barrel_TonB_sf"/>
</dbReference>
<gene>
    <name evidence="5" type="ORF">GO493_11885</name>
</gene>
<dbReference type="EMBL" id="WRXN01000004">
    <property type="protein sequence ID" value="MVT08963.1"/>
    <property type="molecule type" value="Genomic_DNA"/>
</dbReference>
<keyword evidence="3" id="KW-0998">Cell outer membrane</keyword>
<dbReference type="Proteomes" id="UP000461730">
    <property type="component" value="Unassembled WGS sequence"/>
</dbReference>
<dbReference type="SUPFAM" id="SSF49464">
    <property type="entry name" value="Carboxypeptidase regulatory domain-like"/>
    <property type="match status" value="1"/>
</dbReference>
<comment type="subcellular location">
    <subcellularLocation>
        <location evidence="1">Cell outer membrane</location>
    </subcellularLocation>
</comment>
<keyword evidence="2" id="KW-0472">Membrane</keyword>
<evidence type="ECO:0000256" key="2">
    <source>
        <dbReference type="ARBA" id="ARBA00023136"/>
    </source>
</evidence>
<feature type="domain" description="TonB-dependent receptor plug" evidence="4">
    <location>
        <begin position="228"/>
        <end position="306"/>
    </location>
</feature>
<dbReference type="Pfam" id="PF07715">
    <property type="entry name" value="Plug"/>
    <property type="match status" value="1"/>
</dbReference>
<dbReference type="Gene3D" id="2.170.130.10">
    <property type="entry name" value="TonB-dependent receptor, plug domain"/>
    <property type="match status" value="1"/>
</dbReference>
<keyword evidence="6" id="KW-1185">Reference proteome</keyword>